<feature type="domain" description="DUF6604" evidence="2">
    <location>
        <begin position="43"/>
        <end position="158"/>
    </location>
</feature>
<accession>A0A9N9KTT8</accession>
<dbReference type="EMBL" id="CAJVRL010000049">
    <property type="protein sequence ID" value="CAG8953349.1"/>
    <property type="molecule type" value="Genomic_DNA"/>
</dbReference>
<dbReference type="AlphaFoldDB" id="A0A9N9KTT8"/>
<feature type="region of interest" description="Disordered" evidence="1">
    <location>
        <begin position="34"/>
        <end position="56"/>
    </location>
</feature>
<name>A0A9N9KTT8_9HELO</name>
<evidence type="ECO:0000313" key="4">
    <source>
        <dbReference type="Proteomes" id="UP000696280"/>
    </source>
</evidence>
<dbReference type="Pfam" id="PF20253">
    <property type="entry name" value="DUF6604"/>
    <property type="match status" value="1"/>
</dbReference>
<keyword evidence="4" id="KW-1185">Reference proteome</keyword>
<evidence type="ECO:0000313" key="3">
    <source>
        <dbReference type="EMBL" id="CAG8953349.1"/>
    </source>
</evidence>
<dbReference type="PANTHER" id="PTHR38795:SF1">
    <property type="entry name" value="DUF6604 DOMAIN-CONTAINING PROTEIN"/>
    <property type="match status" value="1"/>
</dbReference>
<dbReference type="OrthoDB" id="3640263at2759"/>
<comment type="caution">
    <text evidence="3">The sequence shown here is derived from an EMBL/GenBank/DDBJ whole genome shotgun (WGS) entry which is preliminary data.</text>
</comment>
<reference evidence="3" key="1">
    <citation type="submission" date="2021-07" db="EMBL/GenBank/DDBJ databases">
        <authorList>
            <person name="Durling M."/>
        </authorList>
    </citation>
    <scope>NUCLEOTIDE SEQUENCE</scope>
</reference>
<protein>
    <recommendedName>
        <fullName evidence="2">DUF6604 domain-containing protein</fullName>
    </recommendedName>
</protein>
<proteinExistence type="predicted"/>
<dbReference type="Proteomes" id="UP000696280">
    <property type="component" value="Unassembled WGS sequence"/>
</dbReference>
<dbReference type="PANTHER" id="PTHR38795">
    <property type="entry name" value="DUF6604 DOMAIN-CONTAINING PROTEIN"/>
    <property type="match status" value="1"/>
</dbReference>
<organism evidence="3 4">
    <name type="scientific">Hymenoscyphus fraxineus</name>
    <dbReference type="NCBI Taxonomy" id="746836"/>
    <lineage>
        <taxon>Eukaryota</taxon>
        <taxon>Fungi</taxon>
        <taxon>Dikarya</taxon>
        <taxon>Ascomycota</taxon>
        <taxon>Pezizomycotina</taxon>
        <taxon>Leotiomycetes</taxon>
        <taxon>Helotiales</taxon>
        <taxon>Helotiaceae</taxon>
        <taxon>Hymenoscyphus</taxon>
    </lineage>
</organism>
<evidence type="ECO:0000256" key="1">
    <source>
        <dbReference type="SAM" id="MobiDB-lite"/>
    </source>
</evidence>
<gene>
    <name evidence="3" type="ORF">HYFRA_00003560</name>
</gene>
<dbReference type="InterPro" id="IPR046539">
    <property type="entry name" value="DUF6604"/>
</dbReference>
<evidence type="ECO:0000259" key="2">
    <source>
        <dbReference type="Pfam" id="PF20253"/>
    </source>
</evidence>
<sequence length="709" mass="81112">MELDPQMFDTYKRYKAGTSKVMAWLASKLPESMQDRFSDGSTATSTVPKEPDHDLKPGKHIGDLCNRFAFLEIEEPTSWTSTAVSNKTNKPIYGYEIKKTEEDTSFAIYCLFKDLTDIRQYVRQTWAEYREHCITFTTAALVSNTAIALFRRLTREFVSEFPQFEDHGAIIKYCSPTPHDKDSQDFAIYTGGGVGLSSRTLFCHLTYEFLKNFFMAAKAPFYQEIQGVSFRLSQEEEMVFKCLSLLGLLAMGTKGDFYNDQLIHGLYTLKTENPGKKIYTWVVLAVQLLVDVHQVTGQRLEQCFQEARELQKWMSTTVRQSLQFNQTNDFVKLNSKSILSLEKRIDSVLKEDFMQNMLLSTLGDRAGQHFWGEFYLLRNHPMLLGLIVQSFLGEIHEIGITMSGDQGAILTTVHLYNALQRLGTISKNLVWTDVEKLISWQGPSLIFVGDRPENPRDCLVRHALAIGISVTALSRDQQGRPAARLAKNKKQPKLPLSPGKLRKLKLMSTYFWLQNEEYKTKGRSKGKRWILTRAATEPLVMLEMLVAKVLKEETVTTTRSNSKRPTHPKLDPLDMIRVFKDRLKSEEEIPLFDLLALNRRCVELLRKFQKICLDQSPLDYPVELYGGDGKLWTCVTGMMEGELGREHQQPTRVLEASSLVKELIENFGEEEYGKAKSRCFITGDCNEKVAEPFPTHDVPLLSERFILPT</sequence>